<dbReference type="EMBL" id="JAHRIQ010095722">
    <property type="protein sequence ID" value="MEQ2252759.1"/>
    <property type="molecule type" value="Genomic_DNA"/>
</dbReference>
<dbReference type="InterPro" id="IPR012461">
    <property type="entry name" value="SACK1"/>
</dbReference>
<feature type="domain" description="Scaffolding anchor of CK1" evidence="3">
    <location>
        <begin position="2"/>
        <end position="60"/>
    </location>
</feature>
<keyword evidence="5" id="KW-1185">Reference proteome</keyword>
<evidence type="ECO:0000259" key="3">
    <source>
        <dbReference type="Pfam" id="PF07894"/>
    </source>
</evidence>
<comment type="caution">
    <text evidence="4">The sequence shown here is derived from an EMBL/GenBank/DDBJ whole genome shotgun (WGS) entry which is preliminary data.</text>
</comment>
<comment type="similarity">
    <text evidence="1">Belongs to the FAM83 family.</text>
</comment>
<dbReference type="Gene3D" id="3.30.870.10">
    <property type="entry name" value="Endonuclease Chain A"/>
    <property type="match status" value="1"/>
</dbReference>
<organism evidence="4 5">
    <name type="scientific">Ilyodon furcidens</name>
    <name type="common">goldbreast splitfin</name>
    <dbReference type="NCBI Taxonomy" id="33524"/>
    <lineage>
        <taxon>Eukaryota</taxon>
        <taxon>Metazoa</taxon>
        <taxon>Chordata</taxon>
        <taxon>Craniata</taxon>
        <taxon>Vertebrata</taxon>
        <taxon>Euteleostomi</taxon>
        <taxon>Actinopterygii</taxon>
        <taxon>Neopterygii</taxon>
        <taxon>Teleostei</taxon>
        <taxon>Neoteleostei</taxon>
        <taxon>Acanthomorphata</taxon>
        <taxon>Ovalentaria</taxon>
        <taxon>Atherinomorphae</taxon>
        <taxon>Cyprinodontiformes</taxon>
        <taxon>Goodeidae</taxon>
        <taxon>Ilyodon</taxon>
    </lineage>
</organism>
<dbReference type="Proteomes" id="UP001482620">
    <property type="component" value="Unassembled WGS sequence"/>
</dbReference>
<sequence>MVVGEIKANFILVDLETVIHGSYSLTWTDAHLHRQLITVLRGPVVESFDQEFRILFANSVPVLDTWGVTAGTQVYKPHHAKDFLHLRLLKQFSAESELTNPPSPPADVFLDWEAMGVVHRDSSWPATLLDLHMENVAEKMSQLEIKEDTPTEDKFTYNEHLVWKRRSNTETLSTNPPATEEIKRPEPTVERSISRDLSVEKQPNKHERTVTGIDVPPEPTNTFYSKRRSISRMEPFLEEENKTDDVNSRENTSSSTGKKPLILRVPHTGNFSSLSEIMRKLKRKTPGLLRKGVNSTMSERTQSMLDLSEQSHNDREVPAPRFLTGLNPDQMTPAFVLMKKRNDEVKSALNRASANFLPTERPRSSTFNSSIYLKKLMSDEEKPVL</sequence>
<feature type="compositionally biased region" description="Basic and acidic residues" evidence="2">
    <location>
        <begin position="180"/>
        <end position="209"/>
    </location>
</feature>
<evidence type="ECO:0000313" key="4">
    <source>
        <dbReference type="EMBL" id="MEQ2252759.1"/>
    </source>
</evidence>
<reference evidence="4 5" key="1">
    <citation type="submission" date="2021-06" db="EMBL/GenBank/DDBJ databases">
        <authorList>
            <person name="Palmer J.M."/>
        </authorList>
    </citation>
    <scope>NUCLEOTIDE SEQUENCE [LARGE SCALE GENOMIC DNA]</scope>
    <source>
        <strain evidence="5">if_2019</strain>
        <tissue evidence="4">Muscle</tissue>
    </source>
</reference>
<dbReference type="PANTHER" id="PTHR16181">
    <property type="entry name" value="PROTEIN FAM83A-RELATED"/>
    <property type="match status" value="1"/>
</dbReference>
<dbReference type="InterPro" id="IPR050944">
    <property type="entry name" value="FAM83"/>
</dbReference>
<dbReference type="PANTHER" id="PTHR16181:SF29">
    <property type="entry name" value="PROTEIN FAM83A-RELATED"/>
    <property type="match status" value="1"/>
</dbReference>
<dbReference type="Pfam" id="PF07894">
    <property type="entry name" value="SACK1"/>
    <property type="match status" value="1"/>
</dbReference>
<feature type="region of interest" description="Disordered" evidence="2">
    <location>
        <begin position="168"/>
        <end position="263"/>
    </location>
</feature>
<evidence type="ECO:0000256" key="1">
    <source>
        <dbReference type="ARBA" id="ARBA00006937"/>
    </source>
</evidence>
<evidence type="ECO:0000313" key="5">
    <source>
        <dbReference type="Proteomes" id="UP001482620"/>
    </source>
</evidence>
<evidence type="ECO:0000256" key="2">
    <source>
        <dbReference type="SAM" id="MobiDB-lite"/>
    </source>
</evidence>
<gene>
    <name evidence="4" type="ORF">ILYODFUR_025130</name>
</gene>
<accession>A0ABV0V6P6</accession>
<proteinExistence type="inferred from homology"/>
<feature type="compositionally biased region" description="Basic and acidic residues" evidence="2">
    <location>
        <begin position="239"/>
        <end position="248"/>
    </location>
</feature>
<protein>
    <recommendedName>
        <fullName evidence="3">Scaffolding anchor of CK1 domain-containing protein</fullName>
    </recommendedName>
</protein>
<name>A0ABV0V6P6_9TELE</name>
<dbReference type="SUPFAM" id="SSF56024">
    <property type="entry name" value="Phospholipase D/nuclease"/>
    <property type="match status" value="1"/>
</dbReference>